<keyword evidence="3 8" id="KW-0418">Kinase</keyword>
<dbReference type="GO" id="GO:0005524">
    <property type="term" value="F:ATP binding"/>
    <property type="evidence" value="ECO:0007669"/>
    <property type="project" value="UniProtKB-UniRule"/>
</dbReference>
<accession>A0AB39TT84</accession>
<dbReference type="Pfam" id="PF00069">
    <property type="entry name" value="Pkinase"/>
    <property type="match status" value="1"/>
</dbReference>
<protein>
    <submittedName>
        <fullName evidence="8">Protein kinase</fullName>
    </submittedName>
</protein>
<evidence type="ECO:0000256" key="5">
    <source>
        <dbReference type="PROSITE-ProRule" id="PRU10141"/>
    </source>
</evidence>
<dbReference type="PROSITE" id="PS00108">
    <property type="entry name" value="PROTEIN_KINASE_ST"/>
    <property type="match status" value="1"/>
</dbReference>
<proteinExistence type="predicted"/>
<evidence type="ECO:0000256" key="4">
    <source>
        <dbReference type="ARBA" id="ARBA00022840"/>
    </source>
</evidence>
<feature type="region of interest" description="Disordered" evidence="6">
    <location>
        <begin position="410"/>
        <end position="446"/>
    </location>
</feature>
<evidence type="ECO:0000259" key="7">
    <source>
        <dbReference type="PROSITE" id="PS50011"/>
    </source>
</evidence>
<dbReference type="CDD" id="cd14014">
    <property type="entry name" value="STKc_PknB_like"/>
    <property type="match status" value="1"/>
</dbReference>
<dbReference type="AlphaFoldDB" id="A0AB39TT84"/>
<dbReference type="PROSITE" id="PS50011">
    <property type="entry name" value="PROTEIN_KINASE_DOM"/>
    <property type="match status" value="1"/>
</dbReference>
<dbReference type="RefSeq" id="WP_369184808.1">
    <property type="nucleotide sequence ID" value="NZ_CP163445.1"/>
</dbReference>
<dbReference type="InterPro" id="IPR017441">
    <property type="entry name" value="Protein_kinase_ATP_BS"/>
</dbReference>
<evidence type="ECO:0000256" key="2">
    <source>
        <dbReference type="ARBA" id="ARBA00022741"/>
    </source>
</evidence>
<dbReference type="SMART" id="SM00220">
    <property type="entry name" value="S_TKc"/>
    <property type="match status" value="1"/>
</dbReference>
<sequence>MSADRSPFAHQPVFQDLTADDPREVGGHLLYARLGAGGMGRVYLSYTPGGRPVALKVVRPELAEDPEFRARFAQEVASARRIHGLFTAQVVDAGVDAATPWLATTYVPGPSLHQVVQRFGPLPERTVLLLVAGIAEALQAIHASGVVHRDLKPGNVLIAPDGPRVIDFGIARAADASALTGTGLRIGSPAYMAPEQAMGLPATPATDVYALGALAVHVAGGAPPFGDGPDPAALYRTVHEEPDLGRVPASLHGLLLHCLAKRPEDRPSTAEVIAAARSHPAVGGHLRFGDDWLPHPLTSQITRHAELPQVPAEAAGAAGAAGAGWDSARTVLAPAAAPTLLSATAPRPVPAPAAAGATPVAASADRPARGGGGRRRALGRTALTAAVALTVGAAAAVLLLDDPDPVEAATADAPAVDSAAPGPSAAAAAPGGSPSPARTGPAAPTAVPTAVAPTALAADYAPAYRSVELTSPDSGYEFDLATGTVVPADSASWYVARGDGEFVVPESADSYLGRDAGLGVAECLKGLTSRPAGRIPFAAVGPHGAFCVRSADGRELAIVRVLSTAAGTDGPVRVSLDRYRRNG</sequence>
<keyword evidence="2 5" id="KW-0547">Nucleotide-binding</keyword>
<dbReference type="InterPro" id="IPR011009">
    <property type="entry name" value="Kinase-like_dom_sf"/>
</dbReference>
<feature type="domain" description="Protein kinase" evidence="7">
    <location>
        <begin position="28"/>
        <end position="282"/>
    </location>
</feature>
<dbReference type="GO" id="GO:0004674">
    <property type="term" value="F:protein serine/threonine kinase activity"/>
    <property type="evidence" value="ECO:0007669"/>
    <property type="project" value="TreeGrafter"/>
</dbReference>
<dbReference type="PANTHER" id="PTHR43289">
    <property type="entry name" value="MITOGEN-ACTIVATED PROTEIN KINASE KINASE KINASE 20-RELATED"/>
    <property type="match status" value="1"/>
</dbReference>
<feature type="binding site" evidence="5">
    <location>
        <position position="56"/>
    </location>
    <ligand>
        <name>ATP</name>
        <dbReference type="ChEBI" id="CHEBI:30616"/>
    </ligand>
</feature>
<dbReference type="Gene3D" id="3.30.200.20">
    <property type="entry name" value="Phosphorylase Kinase, domain 1"/>
    <property type="match status" value="1"/>
</dbReference>
<evidence type="ECO:0000256" key="6">
    <source>
        <dbReference type="SAM" id="MobiDB-lite"/>
    </source>
</evidence>
<keyword evidence="4 5" id="KW-0067">ATP-binding</keyword>
<dbReference type="EMBL" id="CP163445">
    <property type="protein sequence ID" value="XDQ82427.1"/>
    <property type="molecule type" value="Genomic_DNA"/>
</dbReference>
<evidence type="ECO:0000313" key="8">
    <source>
        <dbReference type="EMBL" id="XDQ82427.1"/>
    </source>
</evidence>
<organism evidence="8">
    <name type="scientific">Streptomyces sp. Y1</name>
    <dbReference type="NCBI Taxonomy" id="3238634"/>
    <lineage>
        <taxon>Bacteria</taxon>
        <taxon>Bacillati</taxon>
        <taxon>Actinomycetota</taxon>
        <taxon>Actinomycetes</taxon>
        <taxon>Kitasatosporales</taxon>
        <taxon>Streptomycetaceae</taxon>
        <taxon>Streptomyces</taxon>
    </lineage>
</organism>
<dbReference type="InterPro" id="IPR008271">
    <property type="entry name" value="Ser/Thr_kinase_AS"/>
</dbReference>
<evidence type="ECO:0000256" key="1">
    <source>
        <dbReference type="ARBA" id="ARBA00022679"/>
    </source>
</evidence>
<name>A0AB39TT84_9ACTN</name>
<dbReference type="SUPFAM" id="SSF56112">
    <property type="entry name" value="Protein kinase-like (PK-like)"/>
    <property type="match status" value="1"/>
</dbReference>
<feature type="region of interest" description="Disordered" evidence="6">
    <location>
        <begin position="350"/>
        <end position="376"/>
    </location>
</feature>
<dbReference type="Gene3D" id="1.10.510.10">
    <property type="entry name" value="Transferase(Phosphotransferase) domain 1"/>
    <property type="match status" value="1"/>
</dbReference>
<evidence type="ECO:0000256" key="3">
    <source>
        <dbReference type="ARBA" id="ARBA00022777"/>
    </source>
</evidence>
<keyword evidence="1" id="KW-0808">Transferase</keyword>
<feature type="compositionally biased region" description="Low complexity" evidence="6">
    <location>
        <begin position="350"/>
        <end position="365"/>
    </location>
</feature>
<dbReference type="PROSITE" id="PS00107">
    <property type="entry name" value="PROTEIN_KINASE_ATP"/>
    <property type="match status" value="1"/>
</dbReference>
<dbReference type="InterPro" id="IPR000719">
    <property type="entry name" value="Prot_kinase_dom"/>
</dbReference>
<dbReference type="PANTHER" id="PTHR43289:SF34">
    <property type="entry name" value="SERINE_THREONINE-PROTEIN KINASE YBDM-RELATED"/>
    <property type="match status" value="1"/>
</dbReference>
<gene>
    <name evidence="8" type="ORF">AB2U05_30035</name>
</gene>
<reference evidence="8" key="1">
    <citation type="submission" date="2024-07" db="EMBL/GenBank/DDBJ databases">
        <authorList>
            <person name="Yu S.T."/>
        </authorList>
    </citation>
    <scope>NUCLEOTIDE SEQUENCE</scope>
    <source>
        <strain evidence="8">Y1</strain>
    </source>
</reference>